<organism evidence="1 2">
    <name type="scientific">Glaciimonas immobilis</name>
    <dbReference type="NCBI Taxonomy" id="728004"/>
    <lineage>
        <taxon>Bacteria</taxon>
        <taxon>Pseudomonadati</taxon>
        <taxon>Pseudomonadota</taxon>
        <taxon>Betaproteobacteria</taxon>
        <taxon>Burkholderiales</taxon>
        <taxon>Oxalobacteraceae</taxon>
        <taxon>Glaciimonas</taxon>
    </lineage>
</organism>
<dbReference type="AlphaFoldDB" id="A0A840RTQ6"/>
<proteinExistence type="predicted"/>
<name>A0A840RTQ6_9BURK</name>
<keyword evidence="2" id="KW-1185">Reference proteome</keyword>
<dbReference type="Proteomes" id="UP000571084">
    <property type="component" value="Unassembled WGS sequence"/>
</dbReference>
<comment type="caution">
    <text evidence="1">The sequence shown here is derived from an EMBL/GenBank/DDBJ whole genome shotgun (WGS) entry which is preliminary data.</text>
</comment>
<evidence type="ECO:0000313" key="1">
    <source>
        <dbReference type="EMBL" id="MBB5199981.1"/>
    </source>
</evidence>
<gene>
    <name evidence="1" type="ORF">HNR39_001813</name>
</gene>
<reference evidence="1 2" key="1">
    <citation type="submission" date="2020-08" db="EMBL/GenBank/DDBJ databases">
        <title>Genomic Encyclopedia of Type Strains, Phase IV (KMG-IV): sequencing the most valuable type-strain genomes for metagenomic binning, comparative biology and taxonomic classification.</title>
        <authorList>
            <person name="Goeker M."/>
        </authorList>
    </citation>
    <scope>NUCLEOTIDE SEQUENCE [LARGE SCALE GENOMIC DNA]</scope>
    <source>
        <strain evidence="1 2">DSM 23240</strain>
    </source>
</reference>
<dbReference type="RefSeq" id="WP_168056322.1">
    <property type="nucleotide sequence ID" value="NZ_JAAOZT010000009.1"/>
</dbReference>
<accession>A0A840RTQ6</accession>
<protein>
    <submittedName>
        <fullName evidence="1">Uncharacterized protein</fullName>
    </submittedName>
</protein>
<sequence>MPSLAIEKTRMLAASVSVGGGRPRNPRTDERASLASALNRANVLYGMLSATEPALVTLTDNLVVGPASLSEKCN</sequence>
<dbReference type="EMBL" id="JACHHQ010000003">
    <property type="protein sequence ID" value="MBB5199981.1"/>
    <property type="molecule type" value="Genomic_DNA"/>
</dbReference>
<evidence type="ECO:0000313" key="2">
    <source>
        <dbReference type="Proteomes" id="UP000571084"/>
    </source>
</evidence>